<proteinExistence type="predicted"/>
<dbReference type="AlphaFoldDB" id="A0A086STG4"/>
<protein>
    <submittedName>
        <fullName evidence="1">Uncharacterized protein</fullName>
    </submittedName>
</protein>
<keyword evidence="2" id="KW-1185">Reference proteome</keyword>
<sequence length="112" mass="12225">MKIKEMLRPLSSQCPVIAESTGKRCQKRIAGRNMRHCDKLADEIARLAANLDDEMLKVELELLDLLGRCSVHNKLDAGVAKWLSQIRGITKNLPPAAAPVEPSSTPALPALS</sequence>
<dbReference type="HOGENOM" id="CLU_2145088_0_0_1"/>
<dbReference type="Proteomes" id="UP000029964">
    <property type="component" value="Unassembled WGS sequence"/>
</dbReference>
<dbReference type="EMBL" id="JPKY01000214">
    <property type="protein sequence ID" value="KFH40396.1"/>
    <property type="molecule type" value="Genomic_DNA"/>
</dbReference>
<accession>A0A086STG4</accession>
<gene>
    <name evidence="1" type="ORF">ACRE_089400</name>
</gene>
<reference evidence="2" key="1">
    <citation type="journal article" date="2014" name="Genome Announc.">
        <title>Genome sequence and annotation of Acremonium chrysogenum, producer of the beta-lactam antibiotic cephalosporin C.</title>
        <authorList>
            <person name="Terfehr D."/>
            <person name="Dahlmann T.A."/>
            <person name="Specht T."/>
            <person name="Zadra I."/>
            <person name="Kuernsteiner H."/>
            <person name="Kueck U."/>
        </authorList>
    </citation>
    <scope>NUCLEOTIDE SEQUENCE [LARGE SCALE GENOMIC DNA]</scope>
    <source>
        <strain evidence="2">ATCC 11550 / CBS 779.69 / DSM 880 / IAM 14645 / JCM 23072 / IMI 49137</strain>
    </source>
</reference>
<dbReference type="OrthoDB" id="3511049at2759"/>
<evidence type="ECO:0000313" key="2">
    <source>
        <dbReference type="Proteomes" id="UP000029964"/>
    </source>
</evidence>
<comment type="caution">
    <text evidence="1">The sequence shown here is derived from an EMBL/GenBank/DDBJ whole genome shotgun (WGS) entry which is preliminary data.</text>
</comment>
<organism evidence="1 2">
    <name type="scientific">Hapsidospora chrysogenum (strain ATCC 11550 / CBS 779.69 / DSM 880 / IAM 14645 / JCM 23072 / IMI 49137)</name>
    <name type="common">Acremonium chrysogenum</name>
    <dbReference type="NCBI Taxonomy" id="857340"/>
    <lineage>
        <taxon>Eukaryota</taxon>
        <taxon>Fungi</taxon>
        <taxon>Dikarya</taxon>
        <taxon>Ascomycota</taxon>
        <taxon>Pezizomycotina</taxon>
        <taxon>Sordariomycetes</taxon>
        <taxon>Hypocreomycetidae</taxon>
        <taxon>Hypocreales</taxon>
        <taxon>Bionectriaceae</taxon>
        <taxon>Hapsidospora</taxon>
    </lineage>
</organism>
<evidence type="ECO:0000313" key="1">
    <source>
        <dbReference type="EMBL" id="KFH40396.1"/>
    </source>
</evidence>
<name>A0A086STG4_HAPC1</name>